<keyword evidence="2" id="KW-1185">Reference proteome</keyword>
<dbReference type="InterPro" id="IPR043519">
    <property type="entry name" value="NT_sf"/>
</dbReference>
<accession>A0ABV5ANZ9</accession>
<dbReference type="Gene3D" id="3.30.460.10">
    <property type="entry name" value="Beta Polymerase, domain 2"/>
    <property type="match status" value="1"/>
</dbReference>
<proteinExistence type="predicted"/>
<dbReference type="EMBL" id="JBHHMI010000002">
    <property type="protein sequence ID" value="MFB5265919.1"/>
    <property type="molecule type" value="Genomic_DNA"/>
</dbReference>
<organism evidence="1 2">
    <name type="scientific">Paenibacillus enshidis</name>
    <dbReference type="NCBI Taxonomy" id="1458439"/>
    <lineage>
        <taxon>Bacteria</taxon>
        <taxon>Bacillati</taxon>
        <taxon>Bacillota</taxon>
        <taxon>Bacilli</taxon>
        <taxon>Bacillales</taxon>
        <taxon>Paenibacillaceae</taxon>
        <taxon>Paenibacillus</taxon>
    </lineage>
</organism>
<dbReference type="SUPFAM" id="SSF81301">
    <property type="entry name" value="Nucleotidyltransferase"/>
    <property type="match status" value="1"/>
</dbReference>
<dbReference type="RefSeq" id="WP_375353471.1">
    <property type="nucleotide sequence ID" value="NZ_JBHHMI010000002.1"/>
</dbReference>
<dbReference type="Proteomes" id="UP001580346">
    <property type="component" value="Unassembled WGS sequence"/>
</dbReference>
<reference evidence="1 2" key="1">
    <citation type="submission" date="2024-09" db="EMBL/GenBank/DDBJ databases">
        <title>Paenibacillus zeirhizospherea sp. nov., isolated from surface of the maize (Zea mays) roots in a horticulture field, Hungary.</title>
        <authorList>
            <person name="Marton D."/>
            <person name="Farkas M."/>
            <person name="Bedics A."/>
            <person name="Toth E."/>
            <person name="Tancsics A."/>
            <person name="Boka K."/>
            <person name="Maroti G."/>
            <person name="Kriszt B."/>
            <person name="Cserhati M."/>
        </authorList>
    </citation>
    <scope>NUCLEOTIDE SEQUENCE [LARGE SCALE GENOMIC DNA]</scope>
    <source>
        <strain evidence="1 2">KCTC 33519</strain>
    </source>
</reference>
<comment type="caution">
    <text evidence="1">The sequence shown here is derived from an EMBL/GenBank/DDBJ whole genome shotgun (WGS) entry which is preliminary data.</text>
</comment>
<evidence type="ECO:0000313" key="2">
    <source>
        <dbReference type="Proteomes" id="UP001580346"/>
    </source>
</evidence>
<sequence>MRKEALEAAKCLIQQDFPNCSLAVLGGSVIRDQATPYSDLDIVIYDDSQELPFRRTVTTFGWITELFMLNSSSYRELFDAGIHGGNPTLQRIIAEGEVIRAVDDGLDILEEACADLDYGPMPWGDYELDQARYEITEHIQDLKGSVQLCETWFVVSRLSEALCKLMLRANNQWIGEGKHLIRNLRGFDAEKGAALEAALEELYRNDSMEQLITLGLQWLEPYGGPLLEGFEEY</sequence>
<name>A0ABV5ANZ9_9BACL</name>
<dbReference type="CDD" id="cd05403">
    <property type="entry name" value="NT_KNTase_like"/>
    <property type="match status" value="1"/>
</dbReference>
<gene>
    <name evidence="1" type="ORF">ACE41H_03845</name>
</gene>
<evidence type="ECO:0000313" key="1">
    <source>
        <dbReference type="EMBL" id="MFB5265919.1"/>
    </source>
</evidence>
<protein>
    <submittedName>
        <fullName evidence="1">Nucleotidyltransferase domain-containing protein</fullName>
    </submittedName>
</protein>